<dbReference type="EMBL" id="RWGY01000039">
    <property type="protein sequence ID" value="TVU08934.1"/>
    <property type="molecule type" value="Genomic_DNA"/>
</dbReference>
<dbReference type="InterPro" id="IPR000504">
    <property type="entry name" value="RRM_dom"/>
</dbReference>
<gene>
    <name evidence="4" type="ORF">EJB05_42361</name>
</gene>
<accession>A0A5J9TC75</accession>
<feature type="domain" description="RRM" evidence="3">
    <location>
        <begin position="3"/>
        <end position="87"/>
    </location>
</feature>
<proteinExistence type="predicted"/>
<dbReference type="CDD" id="cd00590">
    <property type="entry name" value="RRM_SF"/>
    <property type="match status" value="2"/>
</dbReference>
<dbReference type="PROSITE" id="PS50102">
    <property type="entry name" value="RRM"/>
    <property type="match status" value="2"/>
</dbReference>
<organism evidence="4 5">
    <name type="scientific">Eragrostis curvula</name>
    <name type="common">weeping love grass</name>
    <dbReference type="NCBI Taxonomy" id="38414"/>
    <lineage>
        <taxon>Eukaryota</taxon>
        <taxon>Viridiplantae</taxon>
        <taxon>Streptophyta</taxon>
        <taxon>Embryophyta</taxon>
        <taxon>Tracheophyta</taxon>
        <taxon>Spermatophyta</taxon>
        <taxon>Magnoliopsida</taxon>
        <taxon>Liliopsida</taxon>
        <taxon>Poales</taxon>
        <taxon>Poaceae</taxon>
        <taxon>PACMAD clade</taxon>
        <taxon>Chloridoideae</taxon>
        <taxon>Eragrostideae</taxon>
        <taxon>Eragrostidinae</taxon>
        <taxon>Eragrostis</taxon>
    </lineage>
</organism>
<evidence type="ECO:0000313" key="4">
    <source>
        <dbReference type="EMBL" id="TVU08934.1"/>
    </source>
</evidence>
<feature type="domain" description="RRM" evidence="3">
    <location>
        <begin position="338"/>
        <end position="415"/>
    </location>
</feature>
<keyword evidence="5" id="KW-1185">Reference proteome</keyword>
<dbReference type="OrthoDB" id="2011769at2759"/>
<dbReference type="SUPFAM" id="SSF54928">
    <property type="entry name" value="RNA-binding domain, RBD"/>
    <property type="match status" value="2"/>
</dbReference>
<protein>
    <recommendedName>
        <fullName evidence="3">RRM domain-containing protein</fullName>
    </recommendedName>
</protein>
<evidence type="ECO:0000259" key="3">
    <source>
        <dbReference type="PROSITE" id="PS50102"/>
    </source>
</evidence>
<comment type="caution">
    <text evidence="4">The sequence shown here is derived from an EMBL/GenBank/DDBJ whole genome shotgun (WGS) entry which is preliminary data.</text>
</comment>
<reference evidence="4 5" key="1">
    <citation type="journal article" date="2019" name="Sci. Rep.">
        <title>A high-quality genome of Eragrostis curvula grass provides insights into Poaceae evolution and supports new strategies to enhance forage quality.</title>
        <authorList>
            <person name="Carballo J."/>
            <person name="Santos B.A.C.M."/>
            <person name="Zappacosta D."/>
            <person name="Garbus I."/>
            <person name="Selva J.P."/>
            <person name="Gallo C.A."/>
            <person name="Diaz A."/>
            <person name="Albertini E."/>
            <person name="Caccamo M."/>
            <person name="Echenique V."/>
        </authorList>
    </citation>
    <scope>NUCLEOTIDE SEQUENCE [LARGE SCALE GENOMIC DNA]</scope>
    <source>
        <strain evidence="5">cv. Victoria</strain>
        <tissue evidence="4">Leaf</tissue>
    </source>
</reference>
<dbReference type="Pfam" id="PF00076">
    <property type="entry name" value="RRM_1"/>
    <property type="match status" value="2"/>
</dbReference>
<dbReference type="SMART" id="SM00360">
    <property type="entry name" value="RRM"/>
    <property type="match status" value="2"/>
</dbReference>
<keyword evidence="1 2" id="KW-0694">RNA-binding</keyword>
<dbReference type="InterPro" id="IPR012677">
    <property type="entry name" value="Nucleotide-bd_a/b_plait_sf"/>
</dbReference>
<dbReference type="PANTHER" id="PTHR10352">
    <property type="entry name" value="EUKARYOTIC TRANSLATION INITIATION FACTOR 3 SUBUNIT G"/>
    <property type="match status" value="1"/>
</dbReference>
<evidence type="ECO:0000313" key="5">
    <source>
        <dbReference type="Proteomes" id="UP000324897"/>
    </source>
</evidence>
<dbReference type="AlphaFoldDB" id="A0A5J9TC75"/>
<sequence>LCCFIRVNNMPPCFHLWKLEKLFSPFGPLLMWDVPKFINNTCCCVTIKHMSFGVVLFKNREDGSRAIDELNGSEIGGRKLRVDWVYPSCNGKISMERPELEVETNCLPTPPYITVPDRGGRFQTHLTRMRRNISKKRPAPRGGPNGRLAVSHFPKFRTFFILQEMFFFQRRKITVACSFRCSWGCGCRKITVNTVAAAVNTVAAAEEITANTVAAAKQRDEHAEQEATLVNKMTLMRKPMEKQWIHFDCMCHQLLEGSRSVFCSICGDDKEEHLELMCPYNYLSPAAYSPCKARLALWGNYTTTPRYKCTRQHPVEKKQRDHPVDDEANSRRLGFMRCFVRVNNLPEQCHPEELAALFSKFGLLRMWHVATHRSGICKGFGGIVFQNSDNADEAIEALNCFVLGDRKLRVDWAYPSLNC</sequence>
<dbReference type="GO" id="GO:0003723">
    <property type="term" value="F:RNA binding"/>
    <property type="evidence" value="ECO:0007669"/>
    <property type="project" value="UniProtKB-UniRule"/>
</dbReference>
<evidence type="ECO:0000256" key="1">
    <source>
        <dbReference type="ARBA" id="ARBA00022884"/>
    </source>
</evidence>
<dbReference type="InterPro" id="IPR035979">
    <property type="entry name" value="RBD_domain_sf"/>
</dbReference>
<dbReference type="Proteomes" id="UP000324897">
    <property type="component" value="Chromosome 3"/>
</dbReference>
<name>A0A5J9TC75_9POAL</name>
<evidence type="ECO:0000256" key="2">
    <source>
        <dbReference type="PROSITE-ProRule" id="PRU00176"/>
    </source>
</evidence>
<dbReference type="Gene3D" id="3.30.70.330">
    <property type="match status" value="2"/>
</dbReference>
<feature type="non-terminal residue" evidence="4">
    <location>
        <position position="1"/>
    </location>
</feature>